<dbReference type="PANTHER" id="PTHR46375">
    <property type="entry name" value="KELCH REPEAT AND BTB DOMAIN-CONTAINING PROTEIN 13-RELATED"/>
    <property type="match status" value="1"/>
</dbReference>
<name>A0ABP1EZ87_9FLAO</name>
<accession>A0ABP1EZ87</accession>
<evidence type="ECO:0000313" key="2">
    <source>
        <dbReference type="Proteomes" id="UP001497527"/>
    </source>
</evidence>
<dbReference type="InterPro" id="IPR015915">
    <property type="entry name" value="Kelch-typ_b-propeller"/>
</dbReference>
<protein>
    <recommendedName>
        <fullName evidence="3">Kelch motif protein</fullName>
    </recommendedName>
</protein>
<dbReference type="SMART" id="SM00612">
    <property type="entry name" value="Kelch"/>
    <property type="match status" value="1"/>
</dbReference>
<comment type="caution">
    <text evidence="1">The sequence shown here is derived from an EMBL/GenBank/DDBJ whole genome shotgun (WGS) entry which is preliminary data.</text>
</comment>
<dbReference type="Gene3D" id="2.120.10.80">
    <property type="entry name" value="Kelch-type beta propeller"/>
    <property type="match status" value="1"/>
</dbReference>
<gene>
    <name evidence="1" type="ORF">T190423A01A_10029</name>
</gene>
<dbReference type="Proteomes" id="UP001497527">
    <property type="component" value="Unassembled WGS sequence"/>
</dbReference>
<evidence type="ECO:0000313" key="1">
    <source>
        <dbReference type="EMBL" id="CAL2101466.1"/>
    </source>
</evidence>
<dbReference type="Pfam" id="PF24681">
    <property type="entry name" value="Kelch_KLHDC2_KLHL20_DRC7"/>
    <property type="match status" value="1"/>
</dbReference>
<reference evidence="1 2" key="1">
    <citation type="submission" date="2024-05" db="EMBL/GenBank/DDBJ databases">
        <authorList>
            <person name="Duchaud E."/>
        </authorList>
    </citation>
    <scope>NUCLEOTIDE SEQUENCE [LARGE SCALE GENOMIC DNA]</scope>
    <source>
        <strain evidence="1">Ena-SAMPLE-TAB-13-05-2024-13:56:06:370-140308</strain>
    </source>
</reference>
<keyword evidence="2" id="KW-1185">Reference proteome</keyword>
<evidence type="ECO:0008006" key="3">
    <source>
        <dbReference type="Google" id="ProtNLM"/>
    </source>
</evidence>
<dbReference type="SUPFAM" id="SSF117281">
    <property type="entry name" value="Kelch motif"/>
    <property type="match status" value="1"/>
</dbReference>
<dbReference type="InterPro" id="IPR006652">
    <property type="entry name" value="Kelch_1"/>
</dbReference>
<dbReference type="RefSeq" id="WP_348715364.1">
    <property type="nucleotide sequence ID" value="NZ_CAXJIO010000010.1"/>
</dbReference>
<organism evidence="1 2">
    <name type="scientific">Tenacibaculum polynesiense</name>
    <dbReference type="NCBI Taxonomy" id="3137857"/>
    <lineage>
        <taxon>Bacteria</taxon>
        <taxon>Pseudomonadati</taxon>
        <taxon>Bacteroidota</taxon>
        <taxon>Flavobacteriia</taxon>
        <taxon>Flavobacteriales</taxon>
        <taxon>Flavobacteriaceae</taxon>
        <taxon>Tenacibaculum</taxon>
    </lineage>
</organism>
<dbReference type="PANTHER" id="PTHR46375:SF4">
    <property type="entry name" value="KELCH-LIKE FAMILY, MEMBER 42"/>
    <property type="match status" value="1"/>
</dbReference>
<proteinExistence type="predicted"/>
<dbReference type="InterPro" id="IPR052392">
    <property type="entry name" value="Kelch-BTB_domain-containing"/>
</dbReference>
<sequence length="377" mass="43168">MKTKIITLIGLFFFSVLTAQVEKVSVKKAEKLNEVLVKGKRKLKKTLHYEKIATLKKRVYSFDSHLEDHKIYVFGGDVSSTVNRAKGAIDISGVDFVTFGQLLKVLRRFGPDHHAYSDKLQIFDLKSGKWLQNKVKLSNRAYHNVNYYKGDFYVLGGKRLSKNRQIEYLSDKIEIVNKDALSITVDGTNPHQGINFASTVYKNYLVVMGGSSKKNARSKVKYSKDSHFFDFTTGLWYELPKMMEAKESKGILVRHKFYLIGGYNGEELSGIESFDFVSGEWKREMNLPVAMKKPGLAVSKELIYIYDKNVIFVYNTSKNELQKYYVGLELAESTLHVDGENLYILGGFVSNRFSKEPSGSIYKIALKEFNKTKYFNQ</sequence>
<dbReference type="EMBL" id="CAXJIO010000010">
    <property type="protein sequence ID" value="CAL2101466.1"/>
    <property type="molecule type" value="Genomic_DNA"/>
</dbReference>